<reference evidence="2" key="1">
    <citation type="journal article" date="2016" name="Stand. Genomic Sci.">
        <title>Complete genome sequence of Methanospirillum hungatei type strain JF1.</title>
        <authorList>
            <person name="Gunsalus R.P."/>
            <person name="Cook L.E."/>
            <person name="Crable B."/>
            <person name="Rohlin L."/>
            <person name="McDonald E."/>
            <person name="Mouttaki H."/>
            <person name="Sieber J.R."/>
            <person name="Poweleit N."/>
            <person name="Zhou H."/>
            <person name="Lapidus A.L."/>
            <person name="Daligault H.E."/>
            <person name="Land M."/>
            <person name="Gilna P."/>
            <person name="Ivanova N."/>
            <person name="Kyrpides N."/>
            <person name="Culley D.E."/>
            <person name="McInerney M.J."/>
        </authorList>
    </citation>
    <scope>NUCLEOTIDE SEQUENCE [LARGE SCALE GENOMIC DNA]</scope>
    <source>
        <strain evidence="2">ATCC 27890 / DSM 864 / NBRC 100397 / JF-1</strain>
    </source>
</reference>
<keyword evidence="2" id="KW-1185">Reference proteome</keyword>
<dbReference type="eggNOG" id="arCOG03473">
    <property type="taxonomic scope" value="Archaea"/>
</dbReference>
<evidence type="ECO:0000313" key="2">
    <source>
        <dbReference type="Proteomes" id="UP000001941"/>
    </source>
</evidence>
<proteinExistence type="predicted"/>
<dbReference type="RefSeq" id="WP_011450144.1">
    <property type="nucleotide sequence ID" value="NC_007796.1"/>
</dbReference>
<protein>
    <submittedName>
        <fullName evidence="1">Uncharacterized protein</fullName>
    </submittedName>
</protein>
<dbReference type="Proteomes" id="UP000001941">
    <property type="component" value="Chromosome"/>
</dbReference>
<dbReference type="EMBL" id="CP000254">
    <property type="protein sequence ID" value="ABD42899.1"/>
    <property type="molecule type" value="Genomic_DNA"/>
</dbReference>
<sequence length="509" mass="58484">MKTTTRVKKINGHEYLYEITYYYDKETRRTRQKSRYLGKNVDGEPVRVREKAKNPERVYSYGEFIPYLQAVKSLHIQEILGAHLTDHEVRLFLTLLYAGIHHPDALHSPASWYDGTVLPRIFSGLKITTQSISRLLKKLGEGSIHLSICRSLSQIPESGNMRISTIDIPMVQQTSWHTGISHHGMEPIALFYDNIANIPVGYLSSAQYLITSDLVKAINAGMHLFSGKKGVIISGKSFASSMNLYGALYSEIPVIFPLDPDHDLIKEEIKKYRTDLMHPKNLKIFRGETLFVIPFNISLETVQIKGYIIYSPRKEEEIRERFGEDIELILENLNDKPIYKWVNPAEAVADVAGMYEPFLQWRVQNNRILVDVKRKALGKYLKNCGISVIITGDPEYQWDTCLEWLEERAEAERFLSTYIRNFQVFPLSVDSDTMRSGAFLVAFLAHVVNRWVLEQYAKSGLLAIYTAEKIYLELMKIRLIGLGNDRVLVTGLNSRQKEILDTLKWNTEI</sequence>
<dbReference type="HOGENOM" id="CLU_031289_3_1_2"/>
<dbReference type="InParanoid" id="Q2FRQ8"/>
<gene>
    <name evidence="1" type="ordered locus">Mhun_3217</name>
</gene>
<dbReference type="GeneID" id="3922270"/>
<organism evidence="1 2">
    <name type="scientific">Methanospirillum hungatei JF-1 (strain ATCC 27890 / DSM 864 / NBRC 100397 / JF-1)</name>
    <dbReference type="NCBI Taxonomy" id="323259"/>
    <lineage>
        <taxon>Archaea</taxon>
        <taxon>Methanobacteriati</taxon>
        <taxon>Methanobacteriota</taxon>
        <taxon>Stenosarchaea group</taxon>
        <taxon>Methanomicrobia</taxon>
        <taxon>Methanomicrobiales</taxon>
        <taxon>Methanospirillaceae</taxon>
        <taxon>Methanospirillum</taxon>
    </lineage>
</organism>
<dbReference type="KEGG" id="mhu:Mhun_3217"/>
<dbReference type="OrthoDB" id="134456at2157"/>
<dbReference type="AlphaFoldDB" id="Q2FRQ8"/>
<evidence type="ECO:0000313" key="1">
    <source>
        <dbReference type="EMBL" id="ABD42899.1"/>
    </source>
</evidence>
<accession>Q2FRQ8</accession>
<name>Q2FRQ8_METHJ</name>
<dbReference type="EnsemblBacteria" id="ABD42899">
    <property type="protein sequence ID" value="ABD42899"/>
    <property type="gene ID" value="Mhun_3217"/>
</dbReference>